<dbReference type="GO" id="GO:0005524">
    <property type="term" value="F:ATP binding"/>
    <property type="evidence" value="ECO:0007669"/>
    <property type="project" value="InterPro"/>
</dbReference>
<feature type="domain" description="GHMP kinase N-terminal" evidence="1">
    <location>
        <begin position="1"/>
        <end position="62"/>
    </location>
</feature>
<feature type="non-terminal residue" evidence="2">
    <location>
        <position position="156"/>
    </location>
</feature>
<gene>
    <name evidence="2" type="ORF">METZ01_LOCUS301185</name>
</gene>
<dbReference type="Pfam" id="PF00288">
    <property type="entry name" value="GHMP_kinases_N"/>
    <property type="match status" value="1"/>
</dbReference>
<organism evidence="2">
    <name type="scientific">marine metagenome</name>
    <dbReference type="NCBI Taxonomy" id="408172"/>
    <lineage>
        <taxon>unclassified sequences</taxon>
        <taxon>metagenomes</taxon>
        <taxon>ecological metagenomes</taxon>
    </lineage>
</organism>
<protein>
    <recommendedName>
        <fullName evidence="1">GHMP kinase N-terminal domain-containing protein</fullName>
    </recommendedName>
</protein>
<dbReference type="InterPro" id="IPR020568">
    <property type="entry name" value="Ribosomal_Su5_D2-typ_SF"/>
</dbReference>
<evidence type="ECO:0000259" key="1">
    <source>
        <dbReference type="Pfam" id="PF00288"/>
    </source>
</evidence>
<dbReference type="AlphaFoldDB" id="A0A382MM02"/>
<dbReference type="Gene3D" id="3.30.230.120">
    <property type="match status" value="1"/>
</dbReference>
<dbReference type="SUPFAM" id="SSF54211">
    <property type="entry name" value="Ribosomal protein S5 domain 2-like"/>
    <property type="match status" value="1"/>
</dbReference>
<reference evidence="2" key="1">
    <citation type="submission" date="2018-05" db="EMBL/GenBank/DDBJ databases">
        <authorList>
            <person name="Lanie J.A."/>
            <person name="Ng W.-L."/>
            <person name="Kazmierczak K.M."/>
            <person name="Andrzejewski T.M."/>
            <person name="Davidsen T.M."/>
            <person name="Wayne K.J."/>
            <person name="Tettelin H."/>
            <person name="Glass J.I."/>
            <person name="Rusch D."/>
            <person name="Podicherti R."/>
            <person name="Tsui H.-C.T."/>
            <person name="Winkler M.E."/>
        </authorList>
    </citation>
    <scope>NUCLEOTIDE SEQUENCE</scope>
</reference>
<name>A0A382MM02_9ZZZZ</name>
<accession>A0A382MM02</accession>
<dbReference type="InterPro" id="IPR006204">
    <property type="entry name" value="GHMP_kinase_N_dom"/>
</dbReference>
<evidence type="ECO:0000313" key="2">
    <source>
        <dbReference type="EMBL" id="SVC48331.1"/>
    </source>
</evidence>
<dbReference type="EMBL" id="UINC01093701">
    <property type="protein sequence ID" value="SVC48331.1"/>
    <property type="molecule type" value="Genomic_DNA"/>
</dbReference>
<sequence length="156" mass="17334">MPAQSGLGSSSTFTVGLLNTLYSLKNYMPTKKELALDAIHVEQNLICEYVGSQDQTAAAFGGLNKISFNSMNDIEVEPIILPSERRYALQENLMLFFTGFARNASDLAKHQIEATCNNENKLNTIMEICNEGLNILVDTKQPIDNFGKLLGEQWKV</sequence>
<proteinExistence type="predicted"/>